<evidence type="ECO:0000256" key="2">
    <source>
        <dbReference type="ARBA" id="ARBA00006742"/>
    </source>
</evidence>
<evidence type="ECO:0000256" key="4">
    <source>
        <dbReference type="ARBA" id="ARBA00022475"/>
    </source>
</evidence>
<dbReference type="PANTHER" id="PTHR33909">
    <property type="entry name" value="SEC TRANSLOCON ACCESSORY COMPLEX SUBUNIT YAJC"/>
    <property type="match status" value="1"/>
</dbReference>
<dbReference type="EMBL" id="FQYW01000016">
    <property type="protein sequence ID" value="SHI86826.1"/>
    <property type="molecule type" value="Genomic_DNA"/>
</dbReference>
<keyword evidence="4" id="KW-1003">Cell membrane</keyword>
<dbReference type="Pfam" id="PF02699">
    <property type="entry name" value="YajC"/>
    <property type="match status" value="1"/>
</dbReference>
<evidence type="ECO:0000256" key="8">
    <source>
        <dbReference type="ARBA" id="ARBA00023010"/>
    </source>
</evidence>
<keyword evidence="3" id="KW-0813">Transport</keyword>
<dbReference type="SMART" id="SM01323">
    <property type="entry name" value="YajC"/>
    <property type="match status" value="1"/>
</dbReference>
<organism evidence="12 13">
    <name type="scientific">Anaerovibrio lipolyticus DSM 3074</name>
    <dbReference type="NCBI Taxonomy" id="1120997"/>
    <lineage>
        <taxon>Bacteria</taxon>
        <taxon>Bacillati</taxon>
        <taxon>Bacillota</taxon>
        <taxon>Negativicutes</taxon>
        <taxon>Selenomonadales</taxon>
        <taxon>Selenomonadaceae</taxon>
        <taxon>Anaerovibrio</taxon>
    </lineage>
</organism>
<dbReference type="GO" id="GO:0015031">
    <property type="term" value="P:protein transport"/>
    <property type="evidence" value="ECO:0007669"/>
    <property type="project" value="UniProtKB-KW"/>
</dbReference>
<accession>A0A1M6EN13</accession>
<feature type="compositionally biased region" description="Basic and acidic residues" evidence="10">
    <location>
        <begin position="108"/>
        <end position="121"/>
    </location>
</feature>
<protein>
    <submittedName>
        <fullName evidence="12">Preprotein translocase subunit YajC</fullName>
    </submittedName>
</protein>
<evidence type="ECO:0000313" key="13">
    <source>
        <dbReference type="Proteomes" id="UP000191240"/>
    </source>
</evidence>
<proteinExistence type="inferred from homology"/>
<dbReference type="PANTHER" id="PTHR33909:SF1">
    <property type="entry name" value="SEC TRANSLOCON ACCESSORY COMPLEX SUBUNIT YAJC"/>
    <property type="match status" value="1"/>
</dbReference>
<reference evidence="12 13" key="1">
    <citation type="submission" date="2016-11" db="EMBL/GenBank/DDBJ databases">
        <authorList>
            <person name="Jaros S."/>
            <person name="Januszkiewicz K."/>
            <person name="Wedrychowicz H."/>
        </authorList>
    </citation>
    <scope>NUCLEOTIDE SEQUENCE [LARGE SCALE GENOMIC DNA]</scope>
    <source>
        <strain evidence="12 13">DSM 3074</strain>
    </source>
</reference>
<dbReference type="NCBIfam" id="TIGR00739">
    <property type="entry name" value="yajC"/>
    <property type="match status" value="1"/>
</dbReference>
<evidence type="ECO:0000313" key="12">
    <source>
        <dbReference type="EMBL" id="SHI86826.1"/>
    </source>
</evidence>
<dbReference type="PRINTS" id="PR01853">
    <property type="entry name" value="YAJCTRNLCASE"/>
</dbReference>
<evidence type="ECO:0000256" key="1">
    <source>
        <dbReference type="ARBA" id="ARBA00004162"/>
    </source>
</evidence>
<dbReference type="AlphaFoldDB" id="A0A1M6EN13"/>
<name>A0A1M6EN13_9FIRM</name>
<evidence type="ECO:0000256" key="9">
    <source>
        <dbReference type="ARBA" id="ARBA00023136"/>
    </source>
</evidence>
<evidence type="ECO:0000256" key="6">
    <source>
        <dbReference type="ARBA" id="ARBA00022927"/>
    </source>
</evidence>
<gene>
    <name evidence="12" type="ORF">SAMN02745671_01936</name>
</gene>
<dbReference type="InterPro" id="IPR003849">
    <property type="entry name" value="Preprotein_translocase_YajC"/>
</dbReference>
<keyword evidence="7 11" id="KW-1133">Transmembrane helix</keyword>
<comment type="subcellular location">
    <subcellularLocation>
        <location evidence="1">Cell membrane</location>
        <topology evidence="1">Single-pass membrane protein</topology>
    </subcellularLocation>
</comment>
<comment type="similarity">
    <text evidence="2">Belongs to the YajC family.</text>
</comment>
<evidence type="ECO:0000256" key="10">
    <source>
        <dbReference type="SAM" id="MobiDB-lite"/>
    </source>
</evidence>
<dbReference type="Proteomes" id="UP000191240">
    <property type="component" value="Unassembled WGS sequence"/>
</dbReference>
<sequence>MGEDFFGLGGAAPVILMVILFYVLLYRPQKKQQEKQQDMVSKLKRGTRVVTRGGIYGKVDMVKETTIMLEVAEGVVIEVAKSMIATAIVGSEEERKELMSGTPANNDTAEKTDLDDAKDKE</sequence>
<feature type="transmembrane region" description="Helical" evidence="11">
    <location>
        <begin position="6"/>
        <end position="25"/>
    </location>
</feature>
<evidence type="ECO:0000256" key="7">
    <source>
        <dbReference type="ARBA" id="ARBA00022989"/>
    </source>
</evidence>
<evidence type="ECO:0000256" key="5">
    <source>
        <dbReference type="ARBA" id="ARBA00022692"/>
    </source>
</evidence>
<dbReference type="GO" id="GO:0005886">
    <property type="term" value="C:plasma membrane"/>
    <property type="evidence" value="ECO:0007669"/>
    <property type="project" value="UniProtKB-SubCell"/>
</dbReference>
<keyword evidence="8" id="KW-0811">Translocation</keyword>
<keyword evidence="5 11" id="KW-0812">Transmembrane</keyword>
<evidence type="ECO:0000256" key="3">
    <source>
        <dbReference type="ARBA" id="ARBA00022448"/>
    </source>
</evidence>
<keyword evidence="9 11" id="KW-0472">Membrane</keyword>
<evidence type="ECO:0000256" key="11">
    <source>
        <dbReference type="SAM" id="Phobius"/>
    </source>
</evidence>
<keyword evidence="6" id="KW-0653">Protein transport</keyword>
<feature type="region of interest" description="Disordered" evidence="10">
    <location>
        <begin position="95"/>
        <end position="121"/>
    </location>
</feature>